<dbReference type="Proteomes" id="UP000198211">
    <property type="component" value="Unassembled WGS sequence"/>
</dbReference>
<dbReference type="PANTHER" id="PTHR11439:SF491">
    <property type="entry name" value="INTEGRASE CATALYTIC DOMAIN-CONTAINING PROTEIN"/>
    <property type="match status" value="1"/>
</dbReference>
<comment type="caution">
    <text evidence="1">The sequence shown here is derived from an EMBL/GenBank/DDBJ whole genome shotgun (WGS) entry which is preliminary data.</text>
</comment>
<dbReference type="OrthoDB" id="120442at2759"/>
<protein>
    <submittedName>
        <fullName evidence="1">Uncharacterized protein</fullName>
    </submittedName>
</protein>
<organism evidence="1 2">
    <name type="scientific">Phytophthora megakarya</name>
    <dbReference type="NCBI Taxonomy" id="4795"/>
    <lineage>
        <taxon>Eukaryota</taxon>
        <taxon>Sar</taxon>
        <taxon>Stramenopiles</taxon>
        <taxon>Oomycota</taxon>
        <taxon>Peronosporomycetes</taxon>
        <taxon>Peronosporales</taxon>
        <taxon>Peronosporaceae</taxon>
        <taxon>Phytophthora</taxon>
    </lineage>
</organism>
<proteinExistence type="predicted"/>
<dbReference type="EMBL" id="NBNE01004631">
    <property type="protein sequence ID" value="OWZ05055.1"/>
    <property type="molecule type" value="Genomic_DNA"/>
</dbReference>
<dbReference type="STRING" id="4795.A0A225VI86"/>
<dbReference type="AlphaFoldDB" id="A0A225VI86"/>
<evidence type="ECO:0000313" key="1">
    <source>
        <dbReference type="EMBL" id="OWZ05055.1"/>
    </source>
</evidence>
<keyword evidence="2" id="KW-1185">Reference proteome</keyword>
<gene>
    <name evidence="1" type="ORF">PHMEG_00022927</name>
</gene>
<dbReference type="CDD" id="cd09272">
    <property type="entry name" value="RNase_HI_RT_Ty1"/>
    <property type="match status" value="1"/>
</dbReference>
<dbReference type="PANTHER" id="PTHR11439">
    <property type="entry name" value="GAG-POL-RELATED RETROTRANSPOSON"/>
    <property type="match status" value="1"/>
</dbReference>
<evidence type="ECO:0000313" key="2">
    <source>
        <dbReference type="Proteomes" id="UP000198211"/>
    </source>
</evidence>
<accession>A0A225VI86</accession>
<reference evidence="2" key="1">
    <citation type="submission" date="2017-03" db="EMBL/GenBank/DDBJ databases">
        <title>Phytopthora megakarya and P. palmivora, two closely related causual agents of cacao black pod achieved similar genome size and gene model numbers by different mechanisms.</title>
        <authorList>
            <person name="Ali S."/>
            <person name="Shao J."/>
            <person name="Larry D.J."/>
            <person name="Kronmiller B."/>
            <person name="Shen D."/>
            <person name="Strem M.D."/>
            <person name="Melnick R.L."/>
            <person name="Guiltinan M.J."/>
            <person name="Tyler B.M."/>
            <person name="Meinhardt L.W."/>
            <person name="Bailey B.A."/>
        </authorList>
    </citation>
    <scope>NUCLEOTIDE SEQUENCE [LARGE SCALE GENOMIC DNA]</scope>
    <source>
        <strain evidence="2">zdho120</strain>
    </source>
</reference>
<name>A0A225VI86_9STRA</name>
<sequence>MTRLDMAYAVGKFSRFVNPILIIMRCLRVLAATKDHGFFFDRMKAETMATSITIEGFCDADWANCPHTWKGISGFVLSIGGGPVFWSARRQSFVAQSTAEAEYVAACEACMEGRELVNKIYVQFNLGIDSQSASVLAANPTYSRRTRQIELRFHFVRDQVMKSQMKLWKVLGTNNPADILTKPLALERFAALKTKLGMLPKIASTPRQINRKAFFSGRSKFAESLKETKVPKQ</sequence>